<dbReference type="SUPFAM" id="SSF54862">
    <property type="entry name" value="4Fe-4S ferredoxins"/>
    <property type="match status" value="1"/>
</dbReference>
<accession>A0AA49FMB5</accession>
<dbReference type="AlphaFoldDB" id="A0AA49FMB5"/>
<evidence type="ECO:0000259" key="4">
    <source>
        <dbReference type="Pfam" id="PF00037"/>
    </source>
</evidence>
<keyword evidence="1" id="KW-0479">Metal-binding</keyword>
<evidence type="ECO:0000256" key="2">
    <source>
        <dbReference type="ARBA" id="ARBA00023004"/>
    </source>
</evidence>
<dbReference type="GO" id="GO:0046872">
    <property type="term" value="F:metal ion binding"/>
    <property type="evidence" value="ECO:0007669"/>
    <property type="project" value="UniProtKB-KW"/>
</dbReference>
<gene>
    <name evidence="5" type="ORF">OHM77_03735</name>
</gene>
<evidence type="ECO:0000313" key="5">
    <source>
        <dbReference type="EMBL" id="WIM06409.1"/>
    </source>
</evidence>
<evidence type="ECO:0000256" key="3">
    <source>
        <dbReference type="ARBA" id="ARBA00023014"/>
    </source>
</evidence>
<dbReference type="KEGG" id="npv:OHM77_03735"/>
<dbReference type="InterPro" id="IPR017896">
    <property type="entry name" value="4Fe4S_Fe-S-bd"/>
</dbReference>
<evidence type="ECO:0000256" key="1">
    <source>
        <dbReference type="ARBA" id="ARBA00022723"/>
    </source>
</evidence>
<name>A0AA49FMB5_9PROT</name>
<dbReference type="PROSITE" id="PS00198">
    <property type="entry name" value="4FE4S_FER_1"/>
    <property type="match status" value="1"/>
</dbReference>
<dbReference type="GO" id="GO:0051536">
    <property type="term" value="F:iron-sulfur cluster binding"/>
    <property type="evidence" value="ECO:0007669"/>
    <property type="project" value="UniProtKB-KW"/>
</dbReference>
<reference evidence="5" key="1">
    <citation type="journal article" date="2023" name="Nat. Microbiol.">
        <title>Enrichment and characterization of a nitric oxide-reducing microbial community in a continuous bioreactor.</title>
        <authorList>
            <person name="Garrido-Amador P."/>
            <person name="Stortenbeker N."/>
            <person name="Wessels H.J.C.T."/>
            <person name="Speth D.R."/>
            <person name="Garcia-Heredia I."/>
            <person name="Kartal B."/>
        </authorList>
    </citation>
    <scope>NUCLEOTIDE SEQUENCE</scope>
    <source>
        <strain evidence="5">MAG1</strain>
    </source>
</reference>
<organism evidence="5">
    <name type="scientific">Candidatus Nitricoxidivorans perseverans</name>
    <dbReference type="NCBI Taxonomy" id="2975601"/>
    <lineage>
        <taxon>Bacteria</taxon>
        <taxon>Pseudomonadati</taxon>
        <taxon>Pseudomonadota</taxon>
        <taxon>Betaproteobacteria</taxon>
        <taxon>Nitrosomonadales</taxon>
        <taxon>Sterolibacteriaceae</taxon>
        <taxon>Candidatus Nitricoxidivorans</taxon>
    </lineage>
</organism>
<protein>
    <submittedName>
        <fullName evidence="5">4Fe-4S binding protein</fullName>
    </submittedName>
</protein>
<keyword evidence="2" id="KW-0408">Iron</keyword>
<proteinExistence type="predicted"/>
<dbReference type="Pfam" id="PF00037">
    <property type="entry name" value="Fer4"/>
    <property type="match status" value="1"/>
</dbReference>
<dbReference type="Proteomes" id="UP001234916">
    <property type="component" value="Chromosome"/>
</dbReference>
<dbReference type="EMBL" id="CP107246">
    <property type="protein sequence ID" value="WIM06409.1"/>
    <property type="molecule type" value="Genomic_DNA"/>
</dbReference>
<sequence>MRYPGHECGLCASACPISAIDTGAGVPMPGGECIGCGQCVLACPSVALQVDGFELPARGPGGTEVEIDCWRVPLAESARGALRVPCLAGIDTVWLLTLFDLAATPEERLIRLLDRGGCASCPVGAGTAKLNAALADARALLAESGVSDSVLPRLTLRPANLPLAPSIPTSAGALSVDRRGFFRGLMGGMPRDGVGIAVAGAPEEPMRHTAQPIGRERIADAVSRIAARHGREMSSEVLDRWSAPMCADCGEPFSGAASDLCPACFRKVKLQQGMAALFRPSA</sequence>
<keyword evidence="3" id="KW-0411">Iron-sulfur</keyword>
<dbReference type="InterPro" id="IPR017900">
    <property type="entry name" value="4Fe4S_Fe_S_CS"/>
</dbReference>
<feature type="domain" description="4Fe-4S ferredoxin-type" evidence="4">
    <location>
        <begin position="32"/>
        <end position="48"/>
    </location>
</feature>
<dbReference type="Gene3D" id="3.30.70.20">
    <property type="match status" value="1"/>
</dbReference>